<dbReference type="Pfam" id="PF01607">
    <property type="entry name" value="CBM_14"/>
    <property type="match status" value="1"/>
</dbReference>
<dbReference type="SMART" id="SM00494">
    <property type="entry name" value="ChtBD2"/>
    <property type="match status" value="1"/>
</dbReference>
<reference evidence="3 4" key="1">
    <citation type="submission" date="2019-07" db="EMBL/GenBank/DDBJ databases">
        <title>Draft genome assembly of a fouling barnacle, Amphibalanus amphitrite (Darwin, 1854): The first reference genome for Thecostraca.</title>
        <authorList>
            <person name="Kim W."/>
        </authorList>
    </citation>
    <scope>NUCLEOTIDE SEQUENCE [LARGE SCALE GENOMIC DNA]</scope>
    <source>
        <strain evidence="3">SNU_AA5</strain>
        <tissue evidence="3">Soma without cirri and trophi</tissue>
    </source>
</reference>
<keyword evidence="1" id="KW-0732">Signal</keyword>
<dbReference type="InterPro" id="IPR036508">
    <property type="entry name" value="Chitin-bd_dom_sf"/>
</dbReference>
<dbReference type="InterPro" id="IPR002557">
    <property type="entry name" value="Chitin-bd_dom"/>
</dbReference>
<evidence type="ECO:0000256" key="1">
    <source>
        <dbReference type="SAM" id="SignalP"/>
    </source>
</evidence>
<evidence type="ECO:0000313" key="3">
    <source>
        <dbReference type="EMBL" id="KAF0305741.1"/>
    </source>
</evidence>
<dbReference type="Gene3D" id="2.170.140.10">
    <property type="entry name" value="Chitin binding domain"/>
    <property type="match status" value="1"/>
</dbReference>
<name>A0A6A4WUI1_AMPAM</name>
<feature type="domain" description="Chitin-binding type-2" evidence="2">
    <location>
        <begin position="150"/>
        <end position="204"/>
    </location>
</feature>
<accession>A0A6A4WUI1</accession>
<dbReference type="OrthoDB" id="6396928at2759"/>
<organism evidence="3 4">
    <name type="scientific">Amphibalanus amphitrite</name>
    <name type="common">Striped barnacle</name>
    <name type="synonym">Balanus amphitrite</name>
    <dbReference type="NCBI Taxonomy" id="1232801"/>
    <lineage>
        <taxon>Eukaryota</taxon>
        <taxon>Metazoa</taxon>
        <taxon>Ecdysozoa</taxon>
        <taxon>Arthropoda</taxon>
        <taxon>Crustacea</taxon>
        <taxon>Multicrustacea</taxon>
        <taxon>Cirripedia</taxon>
        <taxon>Thoracica</taxon>
        <taxon>Thoracicalcarea</taxon>
        <taxon>Balanomorpha</taxon>
        <taxon>Balanoidea</taxon>
        <taxon>Balanidae</taxon>
        <taxon>Amphibalaninae</taxon>
        <taxon>Amphibalanus</taxon>
    </lineage>
</organism>
<dbReference type="AlphaFoldDB" id="A0A6A4WUI1"/>
<protein>
    <recommendedName>
        <fullName evidence="2">Chitin-binding type-2 domain-containing protein</fullName>
    </recommendedName>
</protein>
<feature type="chain" id="PRO_5025531013" description="Chitin-binding type-2 domain-containing protein" evidence="1">
    <location>
        <begin position="24"/>
        <end position="407"/>
    </location>
</feature>
<dbReference type="GO" id="GO:0008061">
    <property type="term" value="F:chitin binding"/>
    <property type="evidence" value="ECO:0007669"/>
    <property type="project" value="InterPro"/>
</dbReference>
<evidence type="ECO:0000313" key="4">
    <source>
        <dbReference type="Proteomes" id="UP000440578"/>
    </source>
</evidence>
<gene>
    <name evidence="3" type="ORF">FJT64_022676</name>
</gene>
<evidence type="ECO:0000259" key="2">
    <source>
        <dbReference type="PROSITE" id="PS50940"/>
    </source>
</evidence>
<sequence>MAAGGRLWMLCCCLLLTTHLTDAGKGRKKGNGVKGFLSELQTVLDSRKTNMARMEGCGVDKVGAECERATADDDGPVRPDEKRIRAAMIPKSEREAVSSSGRIVNSDAEEEPGERQIFLPPGATAAGGQSKATTRMLYSNMAQDLGGSVSGPCRTRNGMFPHKNPTRYYHCTGGRYVVKKCAKGLAFDAKLQYCTPAKSPGLTGRSAAGAIQKGVATLAARGQGAVADAVSSGTGDLLLQARNNIKKLQPSEQHIESTVQRAMKDRKRGCFCSVTPTRRPWEARYATVDQCWLEALRRGVRYLLVGTGGCQFWSSVAPLTIGSCTDAAYHIIDVTFFQKDLARLQPGENGLLGRVEDGAPTLYRRRPVPNRRSVPPSFTILRHYIDECQLMGVDIFMPLDIRFFFRW</sequence>
<dbReference type="GO" id="GO:0005576">
    <property type="term" value="C:extracellular region"/>
    <property type="evidence" value="ECO:0007669"/>
    <property type="project" value="InterPro"/>
</dbReference>
<keyword evidence="4" id="KW-1185">Reference proteome</keyword>
<feature type="signal peptide" evidence="1">
    <location>
        <begin position="1"/>
        <end position="23"/>
    </location>
</feature>
<dbReference type="Proteomes" id="UP000440578">
    <property type="component" value="Unassembled WGS sequence"/>
</dbReference>
<comment type="caution">
    <text evidence="3">The sequence shown here is derived from an EMBL/GenBank/DDBJ whole genome shotgun (WGS) entry which is preliminary data.</text>
</comment>
<proteinExistence type="predicted"/>
<dbReference type="EMBL" id="VIIS01000726">
    <property type="protein sequence ID" value="KAF0305741.1"/>
    <property type="molecule type" value="Genomic_DNA"/>
</dbReference>
<dbReference type="PROSITE" id="PS50940">
    <property type="entry name" value="CHIT_BIND_II"/>
    <property type="match status" value="1"/>
</dbReference>
<dbReference type="SUPFAM" id="SSF57625">
    <property type="entry name" value="Invertebrate chitin-binding proteins"/>
    <property type="match status" value="1"/>
</dbReference>